<evidence type="ECO:0000313" key="2">
    <source>
        <dbReference type="EMBL" id="SET06121.1"/>
    </source>
</evidence>
<dbReference type="Proteomes" id="UP000199800">
    <property type="component" value="Unassembled WGS sequence"/>
</dbReference>
<dbReference type="STRING" id="29364.SAMN04487772_107126"/>
<keyword evidence="1" id="KW-1133">Transmembrane helix</keyword>
<evidence type="ECO:0000256" key="1">
    <source>
        <dbReference type="SAM" id="Phobius"/>
    </source>
</evidence>
<dbReference type="AlphaFoldDB" id="A0A1I0BIQ9"/>
<reference evidence="2 3" key="1">
    <citation type="submission" date="2016-10" db="EMBL/GenBank/DDBJ databases">
        <authorList>
            <person name="de Groot N.N."/>
        </authorList>
    </citation>
    <scope>NUCLEOTIDE SEQUENCE [LARGE SCALE GENOMIC DNA]</scope>
    <source>
        <strain evidence="2 3">DSM 1801</strain>
    </source>
</reference>
<gene>
    <name evidence="2" type="ORF">SAMN04487772_107126</name>
</gene>
<accession>A0A1I0BIQ9</accession>
<protein>
    <submittedName>
        <fullName evidence="2">Uncharacterized protein</fullName>
    </submittedName>
</protein>
<dbReference type="OrthoDB" id="2053475at2"/>
<organism evidence="2 3">
    <name type="scientific">[Clostridium] polysaccharolyticum</name>
    <dbReference type="NCBI Taxonomy" id="29364"/>
    <lineage>
        <taxon>Bacteria</taxon>
        <taxon>Bacillati</taxon>
        <taxon>Bacillota</taxon>
        <taxon>Clostridia</taxon>
        <taxon>Lachnospirales</taxon>
        <taxon>Lachnospiraceae</taxon>
    </lineage>
</organism>
<feature type="transmembrane region" description="Helical" evidence="1">
    <location>
        <begin position="47"/>
        <end position="77"/>
    </location>
</feature>
<keyword evidence="3" id="KW-1185">Reference proteome</keyword>
<proteinExistence type="predicted"/>
<sequence>MNHIVDFANAALPWIVMGILLTVFFIRSSKRKSDKEKNDYGSEGITLGMCFGVALGTALHINVGIGMMAGMVFGLLIGSRIEKDGEEKSE</sequence>
<feature type="transmembrane region" description="Helical" evidence="1">
    <location>
        <begin position="6"/>
        <end position="26"/>
    </location>
</feature>
<name>A0A1I0BIQ9_9FIRM</name>
<dbReference type="RefSeq" id="WP_092477469.1">
    <property type="nucleotide sequence ID" value="NZ_FOHN01000007.1"/>
</dbReference>
<keyword evidence="1" id="KW-0812">Transmembrane</keyword>
<dbReference type="EMBL" id="FOHN01000007">
    <property type="protein sequence ID" value="SET06121.1"/>
    <property type="molecule type" value="Genomic_DNA"/>
</dbReference>
<keyword evidence="1" id="KW-0472">Membrane</keyword>
<evidence type="ECO:0000313" key="3">
    <source>
        <dbReference type="Proteomes" id="UP000199800"/>
    </source>
</evidence>